<name>A0A085MVP6_9BILA</name>
<keyword evidence="3" id="KW-1185">Reference proteome</keyword>
<proteinExistence type="predicted"/>
<gene>
    <name evidence="1" type="ORF">M513_08487</name>
    <name evidence="2" type="ORF">M514_08487</name>
</gene>
<protein>
    <submittedName>
        <fullName evidence="2">Uncharacterized protein</fullName>
    </submittedName>
</protein>
<sequence length="98" mass="11111">MCSHTPTWFEGHKLDFGTAMLLTCWQSNDYGVPRFGSKQLAITVVKLLYRRSANANSCIADLIEMSMKRAVTWKNCLQYVAAVVAQRPSCDRRSKPHC</sequence>
<evidence type="ECO:0000313" key="3">
    <source>
        <dbReference type="Proteomes" id="UP000030764"/>
    </source>
</evidence>
<evidence type="ECO:0000313" key="2">
    <source>
        <dbReference type="EMBL" id="KFD61292.1"/>
    </source>
</evidence>
<dbReference type="AlphaFoldDB" id="A0A085MVP6"/>
<dbReference type="EMBL" id="KL367628">
    <property type="protein sequence ID" value="KFD61292.1"/>
    <property type="molecule type" value="Genomic_DNA"/>
</dbReference>
<organism evidence="2">
    <name type="scientific">Trichuris suis</name>
    <name type="common">pig whipworm</name>
    <dbReference type="NCBI Taxonomy" id="68888"/>
    <lineage>
        <taxon>Eukaryota</taxon>
        <taxon>Metazoa</taxon>
        <taxon>Ecdysozoa</taxon>
        <taxon>Nematoda</taxon>
        <taxon>Enoplea</taxon>
        <taxon>Dorylaimia</taxon>
        <taxon>Trichinellida</taxon>
        <taxon>Trichuridae</taxon>
        <taxon>Trichuris</taxon>
    </lineage>
</organism>
<evidence type="ECO:0000313" key="1">
    <source>
        <dbReference type="EMBL" id="KFD50680.1"/>
    </source>
</evidence>
<dbReference type="EMBL" id="KL363250">
    <property type="protein sequence ID" value="KFD50680.1"/>
    <property type="molecule type" value="Genomic_DNA"/>
</dbReference>
<reference evidence="2 3" key="1">
    <citation type="journal article" date="2014" name="Nat. Genet.">
        <title>Genome and transcriptome of the porcine whipworm Trichuris suis.</title>
        <authorList>
            <person name="Jex A.R."/>
            <person name="Nejsum P."/>
            <person name="Schwarz E.M."/>
            <person name="Hu L."/>
            <person name="Young N.D."/>
            <person name="Hall R.S."/>
            <person name="Korhonen P.K."/>
            <person name="Liao S."/>
            <person name="Thamsborg S."/>
            <person name="Xia J."/>
            <person name="Xu P."/>
            <person name="Wang S."/>
            <person name="Scheerlinck J.P."/>
            <person name="Hofmann A."/>
            <person name="Sternberg P.W."/>
            <person name="Wang J."/>
            <person name="Gasser R.B."/>
        </authorList>
    </citation>
    <scope>NUCLEOTIDE SEQUENCE [LARGE SCALE GENOMIC DNA]</scope>
    <source>
        <strain evidence="2">DCEP-RM93F</strain>
        <strain evidence="1">DCEP-RM93M</strain>
    </source>
</reference>
<accession>A0A085MVP6</accession>
<dbReference type="Proteomes" id="UP000030764">
    <property type="component" value="Unassembled WGS sequence"/>
</dbReference>
<dbReference type="Proteomes" id="UP000030758">
    <property type="component" value="Unassembled WGS sequence"/>
</dbReference>